<sequence length="385" mass="39946">MARTLLLWLPRIAALGDRSAPPPAWLRVDDGVIVDSGQDEGRVDAWERSGEHRGEAGEDDRLIALAPAADAPLRWLSYSDAAPAQAAAAARIDALRDSLGDAAALHIVAGEPVEAGQAVPVATTTQAAMRAWTGWLEAQGLAPAAILPVAALVPPPEPDALWLAEVGGERIVRTPDRAYASDPEIDPLIAAGRTIAPLDAGRMQQALLLSLAAPALDLLSGAWKPKRRWAVDPGLLRLAGRGLLALLLVSVAIPVVHAVRLASDTRRADAAAVAAAEQAGIAAPDAPAAEAEIDRRLAAAGGGPLAFSVPASALYDAMRDAPGVTLRTLAHRTDGTLTTTLAAPRIDDINQVLLALQARGYRITAQPMAGTDGQQMANVTIRAVP</sequence>
<dbReference type="InterPro" id="IPR007812">
    <property type="entry name" value="T2SS_protein-GspL"/>
</dbReference>
<dbReference type="NCBIfam" id="TIGR01709">
    <property type="entry name" value="typeII_sec_gspL"/>
    <property type="match status" value="1"/>
</dbReference>
<dbReference type="SUPFAM" id="SSF53067">
    <property type="entry name" value="Actin-like ATPase domain"/>
    <property type="match status" value="1"/>
</dbReference>
<dbReference type="KEGG" id="sgi:SGRAN_1217"/>
<reference evidence="1 2" key="1">
    <citation type="journal article" date="2016" name="BMC Genomics">
        <title>Genomic analysis of the nitrate-respiring Sphingopyxis granuli (formerly Sphingomonas macrogoltabida) strain TFA.</title>
        <authorList>
            <person name="Garcia-Romero I."/>
            <person name="Perez-Pulido A.J."/>
            <person name="Gonzalez-Flores Y.E."/>
            <person name="Reyes-Ramirez F."/>
            <person name="Santero E."/>
            <person name="Floriano B."/>
        </authorList>
    </citation>
    <scope>NUCLEOTIDE SEQUENCE [LARGE SCALE GENOMIC DNA]</scope>
    <source>
        <strain evidence="1 2">TFA</strain>
    </source>
</reference>
<dbReference type="AlphaFoldDB" id="A0AA86GK03"/>
<dbReference type="InterPro" id="IPR043129">
    <property type="entry name" value="ATPase_NBD"/>
</dbReference>
<evidence type="ECO:0000313" key="1">
    <source>
        <dbReference type="EMBL" id="AMG73609.1"/>
    </source>
</evidence>
<dbReference type="GO" id="GO:0015627">
    <property type="term" value="C:type II protein secretion system complex"/>
    <property type="evidence" value="ECO:0007669"/>
    <property type="project" value="InterPro"/>
</dbReference>
<name>A0AA86GK03_9SPHN</name>
<dbReference type="RefSeq" id="WP_067181644.1">
    <property type="nucleotide sequence ID" value="NZ_CP012199.1"/>
</dbReference>
<dbReference type="Proteomes" id="UP000058599">
    <property type="component" value="Chromosome"/>
</dbReference>
<dbReference type="Gene3D" id="3.30.420.380">
    <property type="match status" value="1"/>
</dbReference>
<protein>
    <submittedName>
        <fullName evidence="1">General secretion pathway L</fullName>
    </submittedName>
</protein>
<organism evidence="1 2">
    <name type="scientific">Sphingopyxis granuli</name>
    <dbReference type="NCBI Taxonomy" id="267128"/>
    <lineage>
        <taxon>Bacteria</taxon>
        <taxon>Pseudomonadati</taxon>
        <taxon>Pseudomonadota</taxon>
        <taxon>Alphaproteobacteria</taxon>
        <taxon>Sphingomonadales</taxon>
        <taxon>Sphingomonadaceae</taxon>
        <taxon>Sphingopyxis</taxon>
    </lineage>
</organism>
<dbReference type="GO" id="GO:0009276">
    <property type="term" value="C:Gram-negative-bacterium-type cell wall"/>
    <property type="evidence" value="ECO:0007669"/>
    <property type="project" value="InterPro"/>
</dbReference>
<dbReference type="EMBL" id="CP012199">
    <property type="protein sequence ID" value="AMG73609.1"/>
    <property type="molecule type" value="Genomic_DNA"/>
</dbReference>
<gene>
    <name evidence="1" type="ORF">SGRAN_1217</name>
</gene>
<accession>A0AA86GK03</accession>
<evidence type="ECO:0000313" key="2">
    <source>
        <dbReference type="Proteomes" id="UP000058599"/>
    </source>
</evidence>
<proteinExistence type="predicted"/>
<keyword evidence="2" id="KW-1185">Reference proteome</keyword>
<dbReference type="GO" id="GO:0015628">
    <property type="term" value="P:protein secretion by the type II secretion system"/>
    <property type="evidence" value="ECO:0007669"/>
    <property type="project" value="InterPro"/>
</dbReference>